<evidence type="ECO:0000256" key="1">
    <source>
        <dbReference type="SAM" id="SignalP"/>
    </source>
</evidence>
<keyword evidence="3" id="KW-1185">Reference proteome</keyword>
<reference evidence="2" key="1">
    <citation type="journal article" date="2020" name="Stud. Mycol.">
        <title>101 Dothideomycetes genomes: a test case for predicting lifestyles and emergence of pathogens.</title>
        <authorList>
            <person name="Haridas S."/>
            <person name="Albert R."/>
            <person name="Binder M."/>
            <person name="Bloem J."/>
            <person name="Labutti K."/>
            <person name="Salamov A."/>
            <person name="Andreopoulos B."/>
            <person name="Baker S."/>
            <person name="Barry K."/>
            <person name="Bills G."/>
            <person name="Bluhm B."/>
            <person name="Cannon C."/>
            <person name="Castanera R."/>
            <person name="Culley D."/>
            <person name="Daum C."/>
            <person name="Ezra D."/>
            <person name="Gonzalez J."/>
            <person name="Henrissat B."/>
            <person name="Kuo A."/>
            <person name="Liang C."/>
            <person name="Lipzen A."/>
            <person name="Lutzoni F."/>
            <person name="Magnuson J."/>
            <person name="Mondo S."/>
            <person name="Nolan M."/>
            <person name="Ohm R."/>
            <person name="Pangilinan J."/>
            <person name="Park H.-J."/>
            <person name="Ramirez L."/>
            <person name="Alfaro M."/>
            <person name="Sun H."/>
            <person name="Tritt A."/>
            <person name="Yoshinaga Y."/>
            <person name="Zwiers L.-H."/>
            <person name="Turgeon B."/>
            <person name="Goodwin S."/>
            <person name="Spatafora J."/>
            <person name="Crous P."/>
            <person name="Grigoriev I."/>
        </authorList>
    </citation>
    <scope>NUCLEOTIDE SEQUENCE</scope>
    <source>
        <strain evidence="2">CBS 269.34</strain>
    </source>
</reference>
<feature type="signal peptide" evidence="1">
    <location>
        <begin position="1"/>
        <end position="22"/>
    </location>
</feature>
<proteinExistence type="predicted"/>
<accession>A0A6A6RH87</accession>
<dbReference type="Proteomes" id="UP000799750">
    <property type="component" value="Unassembled WGS sequence"/>
</dbReference>
<gene>
    <name evidence="2" type="ORF">BU16DRAFT_555149</name>
</gene>
<dbReference type="PANTHER" id="PTHR35567:SF1">
    <property type="entry name" value="CONSERVED FUNGAL PROTEIN (AFU_ORTHOLOGUE AFUA_1G14230)"/>
    <property type="match status" value="1"/>
</dbReference>
<keyword evidence="1" id="KW-0732">Signal</keyword>
<dbReference type="EMBL" id="MU004181">
    <property type="protein sequence ID" value="KAF2503130.1"/>
    <property type="molecule type" value="Genomic_DNA"/>
</dbReference>
<dbReference type="PANTHER" id="PTHR35567">
    <property type="entry name" value="MALATE DEHYDROGENASE (AFU_ORTHOLOGUE AFUA_2G13800)"/>
    <property type="match status" value="1"/>
</dbReference>
<feature type="chain" id="PRO_5025429499" description="Malate dehydrogenase" evidence="1">
    <location>
        <begin position="23"/>
        <end position="238"/>
    </location>
</feature>
<evidence type="ECO:0008006" key="4">
    <source>
        <dbReference type="Google" id="ProtNLM"/>
    </source>
</evidence>
<dbReference type="Pfam" id="PF11937">
    <property type="entry name" value="DUF3455"/>
    <property type="match status" value="1"/>
</dbReference>
<dbReference type="OrthoDB" id="1859733at2759"/>
<dbReference type="AlphaFoldDB" id="A0A6A6RH87"/>
<name>A0A6A6RH87_9PEZI</name>
<evidence type="ECO:0000313" key="3">
    <source>
        <dbReference type="Proteomes" id="UP000799750"/>
    </source>
</evidence>
<evidence type="ECO:0000313" key="2">
    <source>
        <dbReference type="EMBL" id="KAF2503130.1"/>
    </source>
</evidence>
<protein>
    <recommendedName>
        <fullName evidence="4">Malate dehydrogenase</fullName>
    </recommendedName>
</protein>
<sequence>MFPKAIISALVAICLLTTQTASSPLHHLEPRNDGSQVLVMQQPDNSLPGPTGLVLKYILLGIGTQNYTCAAPGSTAAPGTTGATATLYDLGTKLISDPLAKWKINTLSGLALSMSSYPQVLSAFLSASGYNIVVGKHFFSSGGVPTFALQNIQTKPFPQVNGKKNATMTAPAYSCPGKSNEGAVPWLQLIDAGGSQGGVNTVYRLETAGGSAPATCADVKTTTFEVAYAAQYWIYGAA</sequence>
<dbReference type="InterPro" id="IPR021851">
    <property type="entry name" value="DUF3455"/>
</dbReference>
<organism evidence="2 3">
    <name type="scientific">Lophium mytilinum</name>
    <dbReference type="NCBI Taxonomy" id="390894"/>
    <lineage>
        <taxon>Eukaryota</taxon>
        <taxon>Fungi</taxon>
        <taxon>Dikarya</taxon>
        <taxon>Ascomycota</taxon>
        <taxon>Pezizomycotina</taxon>
        <taxon>Dothideomycetes</taxon>
        <taxon>Pleosporomycetidae</taxon>
        <taxon>Mytilinidiales</taxon>
        <taxon>Mytilinidiaceae</taxon>
        <taxon>Lophium</taxon>
    </lineage>
</organism>